<dbReference type="GO" id="GO:0005829">
    <property type="term" value="C:cytosol"/>
    <property type="evidence" value="ECO:0007669"/>
    <property type="project" value="TreeGrafter"/>
</dbReference>
<dbReference type="GO" id="GO:0019305">
    <property type="term" value="P:dTDP-rhamnose biosynthetic process"/>
    <property type="evidence" value="ECO:0007669"/>
    <property type="project" value="UniProtKB-UniPathway"/>
</dbReference>
<dbReference type="Gene3D" id="3.40.50.720">
    <property type="entry name" value="NAD(P)-binding Rossmann-like Domain"/>
    <property type="match status" value="1"/>
</dbReference>
<dbReference type="SUPFAM" id="SSF51735">
    <property type="entry name" value="NAD(P)-binding Rossmann-fold domains"/>
    <property type="match status" value="1"/>
</dbReference>
<dbReference type="RefSeq" id="WP_147086068.1">
    <property type="nucleotide sequence ID" value="NZ_VORM01000019.1"/>
</dbReference>
<dbReference type="CDD" id="cd05254">
    <property type="entry name" value="dTDP_HR_like_SDR_e"/>
    <property type="match status" value="1"/>
</dbReference>
<keyword evidence="6 8" id="KW-0560">Oxidoreductase</keyword>
<comment type="catalytic activity">
    <reaction evidence="5">
        <text>dTDP-beta-L-rhamnose + NADP(+) = dTDP-4-dehydro-beta-L-rhamnose + NADPH + H(+)</text>
        <dbReference type="Rhea" id="RHEA:21796"/>
        <dbReference type="ChEBI" id="CHEBI:15378"/>
        <dbReference type="ChEBI" id="CHEBI:57510"/>
        <dbReference type="ChEBI" id="CHEBI:57783"/>
        <dbReference type="ChEBI" id="CHEBI:58349"/>
        <dbReference type="ChEBI" id="CHEBI:62830"/>
        <dbReference type="EC" id="1.1.1.133"/>
    </reaction>
</comment>
<evidence type="ECO:0000259" key="7">
    <source>
        <dbReference type="Pfam" id="PF04321"/>
    </source>
</evidence>
<sequence>MATKILVTGATGQLGQTFQEKSKATPDHLEFVFVSRADLDITNSEAINAFFSTHDFDYCINCAAYTNVELAESEPDQAYKINAEAVKSLAEVCEIHNTILVHISTDYVFDGSKTSPYNETDQTNPLNAYGASKLKGEQYIAELLSNYFIIRTSWLYSPYGKNFAKTIASKLQNNEPLKIVTSETGTPTSCADLAEFILFLITNKTEDFGLYHFSASGETTWYGFAQQIAKKLNKTELVSPVDSFPVKAKRPRYSVMDNQKANNLMQKSFDWRNSVDAVIDQLY</sequence>
<dbReference type="NCBIfam" id="TIGR01214">
    <property type="entry name" value="rmlD"/>
    <property type="match status" value="1"/>
</dbReference>
<dbReference type="Proteomes" id="UP000321578">
    <property type="component" value="Unassembled WGS sequence"/>
</dbReference>
<dbReference type="InterPro" id="IPR036291">
    <property type="entry name" value="NAD(P)-bd_dom_sf"/>
</dbReference>
<accession>A0A5C6ZIK4</accession>
<dbReference type="AlphaFoldDB" id="A0A5C6ZIK4"/>
<dbReference type="InterPro" id="IPR029903">
    <property type="entry name" value="RmlD-like-bd"/>
</dbReference>
<evidence type="ECO:0000256" key="4">
    <source>
        <dbReference type="ARBA" id="ARBA00017099"/>
    </source>
</evidence>
<comment type="pathway">
    <text evidence="1 6">Carbohydrate biosynthesis; dTDP-L-rhamnose biosynthesis.</text>
</comment>
<dbReference type="Gene3D" id="3.90.25.10">
    <property type="entry name" value="UDP-galactose 4-epimerase, domain 1"/>
    <property type="match status" value="1"/>
</dbReference>
<reference evidence="8 9" key="1">
    <citation type="submission" date="2019-08" db="EMBL/GenBank/DDBJ databases">
        <title>Genomes of Subsaximicrobium wynnwilliamsii strains.</title>
        <authorList>
            <person name="Bowman J.P."/>
        </authorList>
    </citation>
    <scope>NUCLEOTIDE SEQUENCE [LARGE SCALE GENOMIC DNA]</scope>
    <source>
        <strain evidence="8 9">2-80-2</strain>
    </source>
</reference>
<dbReference type="EMBL" id="VORO01000006">
    <property type="protein sequence ID" value="TXD89710.1"/>
    <property type="molecule type" value="Genomic_DNA"/>
</dbReference>
<dbReference type="OrthoDB" id="9803892at2"/>
<dbReference type="PANTHER" id="PTHR10491:SF4">
    <property type="entry name" value="METHIONINE ADENOSYLTRANSFERASE 2 SUBUNIT BETA"/>
    <property type="match status" value="1"/>
</dbReference>
<evidence type="ECO:0000256" key="5">
    <source>
        <dbReference type="ARBA" id="ARBA00048200"/>
    </source>
</evidence>
<dbReference type="FunFam" id="3.40.50.720:FF:000159">
    <property type="entry name" value="dTDP-4-dehydrorhamnose reductase"/>
    <property type="match status" value="1"/>
</dbReference>
<comment type="caution">
    <text evidence="8">The sequence shown here is derived from an EMBL/GenBank/DDBJ whole genome shotgun (WGS) entry which is preliminary data.</text>
</comment>
<dbReference type="UniPathway" id="UPA00124"/>
<gene>
    <name evidence="8" type="primary">rfbD</name>
    <name evidence="8" type="ORF">ESY86_07980</name>
</gene>
<keyword evidence="9" id="KW-1185">Reference proteome</keyword>
<comment type="similarity">
    <text evidence="2 6">Belongs to the dTDP-4-dehydrorhamnose reductase family.</text>
</comment>
<evidence type="ECO:0000256" key="6">
    <source>
        <dbReference type="RuleBase" id="RU364082"/>
    </source>
</evidence>
<comment type="function">
    <text evidence="6">Catalyzes the reduction of dTDP-6-deoxy-L-lyxo-4-hexulose to yield dTDP-L-rhamnose.</text>
</comment>
<evidence type="ECO:0000256" key="2">
    <source>
        <dbReference type="ARBA" id="ARBA00010944"/>
    </source>
</evidence>
<evidence type="ECO:0000313" key="9">
    <source>
        <dbReference type="Proteomes" id="UP000321578"/>
    </source>
</evidence>
<evidence type="ECO:0000256" key="3">
    <source>
        <dbReference type="ARBA" id="ARBA00012929"/>
    </source>
</evidence>
<name>A0A5C6ZIK4_9FLAO</name>
<keyword evidence="6" id="KW-0521">NADP</keyword>
<dbReference type="EC" id="1.1.1.133" evidence="3 6"/>
<evidence type="ECO:0000256" key="1">
    <source>
        <dbReference type="ARBA" id="ARBA00004781"/>
    </source>
</evidence>
<dbReference type="InterPro" id="IPR005913">
    <property type="entry name" value="dTDP_dehydrorham_reduct"/>
</dbReference>
<feature type="domain" description="RmlD-like substrate binding" evidence="7">
    <location>
        <begin position="4"/>
        <end position="282"/>
    </location>
</feature>
<proteinExistence type="inferred from homology"/>
<dbReference type="PANTHER" id="PTHR10491">
    <property type="entry name" value="DTDP-4-DEHYDRORHAMNOSE REDUCTASE"/>
    <property type="match status" value="1"/>
</dbReference>
<evidence type="ECO:0000313" key="8">
    <source>
        <dbReference type="EMBL" id="TXD89710.1"/>
    </source>
</evidence>
<dbReference type="Pfam" id="PF04321">
    <property type="entry name" value="RmlD_sub_bind"/>
    <property type="match status" value="1"/>
</dbReference>
<organism evidence="8 9">
    <name type="scientific">Subsaximicrobium wynnwilliamsii</name>
    <dbReference type="NCBI Taxonomy" id="291179"/>
    <lineage>
        <taxon>Bacteria</taxon>
        <taxon>Pseudomonadati</taxon>
        <taxon>Bacteroidota</taxon>
        <taxon>Flavobacteriia</taxon>
        <taxon>Flavobacteriales</taxon>
        <taxon>Flavobacteriaceae</taxon>
        <taxon>Subsaximicrobium</taxon>
    </lineage>
</organism>
<protein>
    <recommendedName>
        <fullName evidence="4 6">dTDP-4-dehydrorhamnose reductase</fullName>
        <ecNumber evidence="3 6">1.1.1.133</ecNumber>
    </recommendedName>
</protein>
<dbReference type="GO" id="GO:0008831">
    <property type="term" value="F:dTDP-4-dehydrorhamnose reductase activity"/>
    <property type="evidence" value="ECO:0007669"/>
    <property type="project" value="UniProtKB-EC"/>
</dbReference>